<sequence>MDGYFLENLKELHELADQVSPQQNVSSEHRNMDYLQKPREETNNASLVLHEKKKSPTRPKYQAF</sequence>
<dbReference type="AlphaFoldDB" id="A0AAE0W0A9"/>
<protein>
    <submittedName>
        <fullName evidence="2">Uncharacterized protein</fullName>
    </submittedName>
</protein>
<organism evidence="2 3">
    <name type="scientific">Potamilus streckersoni</name>
    <dbReference type="NCBI Taxonomy" id="2493646"/>
    <lineage>
        <taxon>Eukaryota</taxon>
        <taxon>Metazoa</taxon>
        <taxon>Spiralia</taxon>
        <taxon>Lophotrochozoa</taxon>
        <taxon>Mollusca</taxon>
        <taxon>Bivalvia</taxon>
        <taxon>Autobranchia</taxon>
        <taxon>Heteroconchia</taxon>
        <taxon>Palaeoheterodonta</taxon>
        <taxon>Unionida</taxon>
        <taxon>Unionoidea</taxon>
        <taxon>Unionidae</taxon>
        <taxon>Ambleminae</taxon>
        <taxon>Lampsilini</taxon>
        <taxon>Potamilus</taxon>
    </lineage>
</organism>
<dbReference type="Proteomes" id="UP001195483">
    <property type="component" value="Unassembled WGS sequence"/>
</dbReference>
<reference evidence="2" key="3">
    <citation type="submission" date="2023-05" db="EMBL/GenBank/DDBJ databases">
        <authorList>
            <person name="Smith C.H."/>
        </authorList>
    </citation>
    <scope>NUCLEOTIDE SEQUENCE</scope>
    <source>
        <strain evidence="2">CHS0354</strain>
        <tissue evidence="2">Mantle</tissue>
    </source>
</reference>
<reference evidence="2" key="2">
    <citation type="journal article" date="2021" name="Genome Biol. Evol.">
        <title>Developing a high-quality reference genome for a parasitic bivalve with doubly uniparental inheritance (Bivalvia: Unionida).</title>
        <authorList>
            <person name="Smith C.H."/>
        </authorList>
    </citation>
    <scope>NUCLEOTIDE SEQUENCE</scope>
    <source>
        <strain evidence="2">CHS0354</strain>
        <tissue evidence="2">Mantle</tissue>
    </source>
</reference>
<feature type="region of interest" description="Disordered" evidence="1">
    <location>
        <begin position="18"/>
        <end position="64"/>
    </location>
</feature>
<evidence type="ECO:0000313" key="3">
    <source>
        <dbReference type="Proteomes" id="UP001195483"/>
    </source>
</evidence>
<evidence type="ECO:0000313" key="2">
    <source>
        <dbReference type="EMBL" id="KAK3597283.1"/>
    </source>
</evidence>
<feature type="compositionally biased region" description="Basic and acidic residues" evidence="1">
    <location>
        <begin position="27"/>
        <end position="42"/>
    </location>
</feature>
<gene>
    <name evidence="2" type="ORF">CHS0354_010911</name>
</gene>
<reference evidence="2" key="1">
    <citation type="journal article" date="2021" name="Genome Biol. Evol.">
        <title>A High-Quality Reference Genome for a Parasitic Bivalve with Doubly Uniparental Inheritance (Bivalvia: Unionida).</title>
        <authorList>
            <person name="Smith C.H."/>
        </authorList>
    </citation>
    <scope>NUCLEOTIDE SEQUENCE</scope>
    <source>
        <strain evidence="2">CHS0354</strain>
    </source>
</reference>
<keyword evidence="3" id="KW-1185">Reference proteome</keyword>
<comment type="caution">
    <text evidence="2">The sequence shown here is derived from an EMBL/GenBank/DDBJ whole genome shotgun (WGS) entry which is preliminary data.</text>
</comment>
<proteinExistence type="predicted"/>
<dbReference type="EMBL" id="JAEAOA010000682">
    <property type="protein sequence ID" value="KAK3597283.1"/>
    <property type="molecule type" value="Genomic_DNA"/>
</dbReference>
<name>A0AAE0W0A9_9BIVA</name>
<evidence type="ECO:0000256" key="1">
    <source>
        <dbReference type="SAM" id="MobiDB-lite"/>
    </source>
</evidence>
<accession>A0AAE0W0A9</accession>